<dbReference type="InterPro" id="IPR041921">
    <property type="entry name" value="NuoE_N"/>
</dbReference>
<evidence type="ECO:0000256" key="1">
    <source>
        <dbReference type="ARBA" id="ARBA00010643"/>
    </source>
</evidence>
<dbReference type="InterPro" id="IPR042128">
    <property type="entry name" value="NuoE_dom"/>
</dbReference>
<gene>
    <name evidence="7" type="ORF">LCGC14_0915860</name>
</gene>
<dbReference type="Gene3D" id="1.10.10.1590">
    <property type="entry name" value="NADH-quinone oxidoreductase subunit E"/>
    <property type="match status" value="1"/>
</dbReference>
<dbReference type="AlphaFoldDB" id="A0A0F9NX17"/>
<evidence type="ECO:0000313" key="7">
    <source>
        <dbReference type="EMBL" id="KKN22369.1"/>
    </source>
</evidence>
<evidence type="ECO:0000256" key="4">
    <source>
        <dbReference type="ARBA" id="ARBA00023004"/>
    </source>
</evidence>
<keyword evidence="4" id="KW-0408">Iron</keyword>
<dbReference type="PIRSF" id="PIRSF000216">
    <property type="entry name" value="NADH_DH_24kDa"/>
    <property type="match status" value="1"/>
</dbReference>
<dbReference type="PANTHER" id="PTHR43342">
    <property type="entry name" value="NADH-QUINONE OXIDOREDUCTASE, E SUBUNIT"/>
    <property type="match status" value="1"/>
</dbReference>
<keyword evidence="5" id="KW-0411">Iron-sulfur</keyword>
<dbReference type="InterPro" id="IPR002023">
    <property type="entry name" value="NuoE-like"/>
</dbReference>
<dbReference type="GO" id="GO:0046872">
    <property type="term" value="F:metal ion binding"/>
    <property type="evidence" value="ECO:0007669"/>
    <property type="project" value="UniProtKB-KW"/>
</dbReference>
<evidence type="ECO:0008006" key="8">
    <source>
        <dbReference type="Google" id="ProtNLM"/>
    </source>
</evidence>
<comment type="cofactor">
    <cofactor evidence="6">
        <name>[2Fe-2S] cluster</name>
        <dbReference type="ChEBI" id="CHEBI:190135"/>
    </cofactor>
</comment>
<accession>A0A0F9NX17</accession>
<dbReference type="GO" id="GO:0051537">
    <property type="term" value="F:2 iron, 2 sulfur cluster binding"/>
    <property type="evidence" value="ECO:0007669"/>
    <property type="project" value="UniProtKB-KW"/>
</dbReference>
<dbReference type="EMBL" id="LAZR01003068">
    <property type="protein sequence ID" value="KKN22369.1"/>
    <property type="molecule type" value="Genomic_DNA"/>
</dbReference>
<dbReference type="InterPro" id="IPR028431">
    <property type="entry name" value="NADP_DH_HndA-like"/>
</dbReference>
<evidence type="ECO:0000256" key="3">
    <source>
        <dbReference type="ARBA" id="ARBA00022723"/>
    </source>
</evidence>
<protein>
    <recommendedName>
        <fullName evidence="8">NADH:ubiquinone oxidoreductase 24 kD subunit</fullName>
    </recommendedName>
</protein>
<evidence type="ECO:0000256" key="6">
    <source>
        <dbReference type="ARBA" id="ARBA00034078"/>
    </source>
</evidence>
<dbReference type="PANTHER" id="PTHR43342:SF2">
    <property type="entry name" value="POTENTIAL NAD-REDUCING HYDROGENASE SUBUNIT"/>
    <property type="match status" value="1"/>
</dbReference>
<keyword evidence="2" id="KW-0001">2Fe-2S</keyword>
<sequence length="154" mass="17397">MSIEEDFIDKSIKKHGNILIPVLQDMQEYFKYLPEENLIQVAKKLQIPLIDVYGIATFYQSFSLVPKGDHIIVVCLGTACYIHTGKKMVEVLTNELNIEPGSITKDKKFSLETVNCLGCCAIGPIVLIDGTYYGEMTPKKIIKLIKTLKREKND</sequence>
<dbReference type="GO" id="GO:0016491">
    <property type="term" value="F:oxidoreductase activity"/>
    <property type="evidence" value="ECO:0007669"/>
    <property type="project" value="InterPro"/>
</dbReference>
<evidence type="ECO:0000256" key="5">
    <source>
        <dbReference type="ARBA" id="ARBA00023014"/>
    </source>
</evidence>
<reference evidence="7" key="1">
    <citation type="journal article" date="2015" name="Nature">
        <title>Complex archaea that bridge the gap between prokaryotes and eukaryotes.</title>
        <authorList>
            <person name="Spang A."/>
            <person name="Saw J.H."/>
            <person name="Jorgensen S.L."/>
            <person name="Zaremba-Niedzwiedzka K."/>
            <person name="Martijn J."/>
            <person name="Lind A.E."/>
            <person name="van Eijk R."/>
            <person name="Schleper C."/>
            <person name="Guy L."/>
            <person name="Ettema T.J."/>
        </authorList>
    </citation>
    <scope>NUCLEOTIDE SEQUENCE</scope>
</reference>
<comment type="caution">
    <text evidence="7">The sequence shown here is derived from an EMBL/GenBank/DDBJ whole genome shotgun (WGS) entry which is preliminary data.</text>
</comment>
<dbReference type="InterPro" id="IPR036249">
    <property type="entry name" value="Thioredoxin-like_sf"/>
</dbReference>
<name>A0A0F9NX17_9ZZZZ</name>
<dbReference type="SUPFAM" id="SSF52833">
    <property type="entry name" value="Thioredoxin-like"/>
    <property type="match status" value="1"/>
</dbReference>
<evidence type="ECO:0000256" key="2">
    <source>
        <dbReference type="ARBA" id="ARBA00022714"/>
    </source>
</evidence>
<organism evidence="7">
    <name type="scientific">marine sediment metagenome</name>
    <dbReference type="NCBI Taxonomy" id="412755"/>
    <lineage>
        <taxon>unclassified sequences</taxon>
        <taxon>metagenomes</taxon>
        <taxon>ecological metagenomes</taxon>
    </lineage>
</organism>
<keyword evidence="3" id="KW-0479">Metal-binding</keyword>
<dbReference type="PROSITE" id="PS01099">
    <property type="entry name" value="COMPLEX1_24K"/>
    <property type="match status" value="1"/>
</dbReference>
<dbReference type="Gene3D" id="3.40.30.10">
    <property type="entry name" value="Glutaredoxin"/>
    <property type="match status" value="1"/>
</dbReference>
<dbReference type="Pfam" id="PF01257">
    <property type="entry name" value="2Fe-2S_thioredx"/>
    <property type="match status" value="1"/>
</dbReference>
<dbReference type="CDD" id="cd03064">
    <property type="entry name" value="TRX_Fd_NuoE"/>
    <property type="match status" value="1"/>
</dbReference>
<proteinExistence type="inferred from homology"/>
<comment type="similarity">
    <text evidence="1">Belongs to the complex I 24 kDa subunit family.</text>
</comment>